<evidence type="ECO:0000259" key="7">
    <source>
        <dbReference type="SMART" id="SM00852"/>
    </source>
</evidence>
<proteinExistence type="inferred from homology"/>
<gene>
    <name evidence="8" type="ORF">CQA58_04790</name>
</gene>
<dbReference type="SUPFAM" id="SSF63882">
    <property type="entry name" value="MoeA N-terminal region -like"/>
    <property type="match status" value="1"/>
</dbReference>
<dbReference type="InterPro" id="IPR005111">
    <property type="entry name" value="MoeA_C_domain_IV"/>
</dbReference>
<dbReference type="Pfam" id="PF03454">
    <property type="entry name" value="MoeA_C"/>
    <property type="match status" value="1"/>
</dbReference>
<dbReference type="AlphaFoldDB" id="A0A3D8J0C0"/>
<dbReference type="EC" id="2.10.1.1" evidence="6"/>
<comment type="pathway">
    <text evidence="2 6">Cofactor biosynthesis; molybdopterin biosynthesis.</text>
</comment>
<comment type="similarity">
    <text evidence="3 6">Belongs to the MoeA family.</text>
</comment>
<evidence type="ECO:0000256" key="2">
    <source>
        <dbReference type="ARBA" id="ARBA00005046"/>
    </source>
</evidence>
<dbReference type="InterPro" id="IPR005110">
    <property type="entry name" value="MoeA_linker/N"/>
</dbReference>
<dbReference type="Gene3D" id="2.40.340.10">
    <property type="entry name" value="MoeA, C-terminal, domain IV"/>
    <property type="match status" value="1"/>
</dbReference>
<evidence type="ECO:0000256" key="3">
    <source>
        <dbReference type="ARBA" id="ARBA00010763"/>
    </source>
</evidence>
<dbReference type="NCBIfam" id="TIGR00177">
    <property type="entry name" value="molyb_syn"/>
    <property type="match status" value="1"/>
</dbReference>
<dbReference type="GO" id="GO:0006777">
    <property type="term" value="P:Mo-molybdopterin cofactor biosynthetic process"/>
    <property type="evidence" value="ECO:0007669"/>
    <property type="project" value="UniProtKB-UniRule"/>
</dbReference>
<dbReference type="PANTHER" id="PTHR10192:SF5">
    <property type="entry name" value="GEPHYRIN"/>
    <property type="match status" value="1"/>
</dbReference>
<keyword evidence="9" id="KW-1185">Reference proteome</keyword>
<dbReference type="InterPro" id="IPR008284">
    <property type="entry name" value="MoCF_biosynth_CS"/>
</dbReference>
<evidence type="ECO:0000313" key="8">
    <source>
        <dbReference type="EMBL" id="RDU70660.1"/>
    </source>
</evidence>
<evidence type="ECO:0000256" key="6">
    <source>
        <dbReference type="RuleBase" id="RU365090"/>
    </source>
</evidence>
<dbReference type="CDD" id="cd00887">
    <property type="entry name" value="MoeA"/>
    <property type="match status" value="1"/>
</dbReference>
<dbReference type="SUPFAM" id="SSF63867">
    <property type="entry name" value="MoeA C-terminal domain-like"/>
    <property type="match status" value="1"/>
</dbReference>
<comment type="cofactor">
    <cofactor evidence="6">
        <name>Mg(2+)</name>
        <dbReference type="ChEBI" id="CHEBI:18420"/>
    </cofactor>
</comment>
<feature type="domain" description="MoaB/Mog" evidence="7">
    <location>
        <begin position="270"/>
        <end position="407"/>
    </location>
</feature>
<dbReference type="PROSITE" id="PS01079">
    <property type="entry name" value="MOCF_BIOSYNTHESIS_2"/>
    <property type="match status" value="1"/>
</dbReference>
<protein>
    <recommendedName>
        <fullName evidence="6">Molybdopterin molybdenumtransferase</fullName>
        <ecNumber evidence="6">2.10.1.1</ecNumber>
    </recommendedName>
</protein>
<keyword evidence="6 8" id="KW-0808">Transferase</keyword>
<evidence type="ECO:0000256" key="1">
    <source>
        <dbReference type="ARBA" id="ARBA00002901"/>
    </source>
</evidence>
<dbReference type="InterPro" id="IPR038987">
    <property type="entry name" value="MoeA-like"/>
</dbReference>
<dbReference type="UniPathway" id="UPA00344"/>
<dbReference type="PANTHER" id="PTHR10192">
    <property type="entry name" value="MOLYBDOPTERIN BIOSYNTHESIS PROTEIN"/>
    <property type="match status" value="1"/>
</dbReference>
<dbReference type="Gene3D" id="3.40.980.10">
    <property type="entry name" value="MoaB/Mog-like domain"/>
    <property type="match status" value="1"/>
</dbReference>
<dbReference type="InterPro" id="IPR036135">
    <property type="entry name" value="MoeA_linker/N_sf"/>
</dbReference>
<dbReference type="EMBL" id="NXLV01000007">
    <property type="protein sequence ID" value="RDU70660.1"/>
    <property type="molecule type" value="Genomic_DNA"/>
</dbReference>
<dbReference type="Proteomes" id="UP000257045">
    <property type="component" value="Unassembled WGS sequence"/>
</dbReference>
<evidence type="ECO:0000256" key="5">
    <source>
        <dbReference type="ARBA" id="ARBA00047317"/>
    </source>
</evidence>
<evidence type="ECO:0000313" key="9">
    <source>
        <dbReference type="Proteomes" id="UP000257045"/>
    </source>
</evidence>
<evidence type="ECO:0000256" key="4">
    <source>
        <dbReference type="ARBA" id="ARBA00023150"/>
    </source>
</evidence>
<comment type="catalytic activity">
    <reaction evidence="5">
        <text>adenylyl-molybdopterin + molybdate = Mo-molybdopterin + AMP + H(+)</text>
        <dbReference type="Rhea" id="RHEA:35047"/>
        <dbReference type="ChEBI" id="CHEBI:15378"/>
        <dbReference type="ChEBI" id="CHEBI:36264"/>
        <dbReference type="ChEBI" id="CHEBI:62727"/>
        <dbReference type="ChEBI" id="CHEBI:71302"/>
        <dbReference type="ChEBI" id="CHEBI:456215"/>
        <dbReference type="EC" id="2.10.1.1"/>
    </reaction>
</comment>
<sequence length="507" mass="56124">MKISLCLPHSLTHFAILWHCDLVESKLEIYCKVCRLRGLRQSMGKNAFLDFPLPLFFCKRWDILNSPLVSYSVSALRSLIQTLLAFSNATTTNSKIWRYKMISLKNAYEILLSQKHTNPIEEIDIFHSLGKILAEDIIATRNLPAFSNSAMDGYVVSEIAGSYKITHTILAGDTPPHTIPQGECYKIMTGAKTPSNALSVIPFENARQEGEVMIPSQEIKPQANIKLEGEECKKGEVLLRKGEKLTYRTLSLVASEGIGSLKVFTPLKIAIYSSGNEVVELGSKASEEQIYNINGIAYHSLLSSYGFEANYKGILSDELEGIREEVRKFRDYDVIFTSGGASVGEADFFERALREEGAEILFHGINLKPGRPMLVGKMGETFIFSLPGNPLSGMLNLITLALPSLFALSGATSTLPCSIKAKNKRAFSLKSGRSNMILGSFDGEFFEAYRGGKYGSGSILPIKESNSIALFDERVEGVNEGEQIKILPLPFELKNGEKLLDWVNFVE</sequence>
<reference evidence="8 9" key="1">
    <citation type="submission" date="2018-04" db="EMBL/GenBank/DDBJ databases">
        <title>Novel Campyloabacter and Helicobacter Species and Strains.</title>
        <authorList>
            <person name="Mannion A.J."/>
            <person name="Shen Z."/>
            <person name="Fox J.G."/>
        </authorList>
    </citation>
    <scope>NUCLEOTIDE SEQUENCE [LARGE SCALE GENOMIC DNA]</scope>
    <source>
        <strain evidence="8 9">MIT 04-9366</strain>
    </source>
</reference>
<accession>A0A3D8J0C0</accession>
<keyword evidence="6" id="KW-0500">Molybdenum</keyword>
<dbReference type="InterPro" id="IPR036688">
    <property type="entry name" value="MoeA_C_domain_IV_sf"/>
</dbReference>
<comment type="function">
    <text evidence="1 6">Catalyzes the insertion of molybdate into adenylated molybdopterin with the concomitant release of AMP.</text>
</comment>
<keyword evidence="6" id="KW-0460">Magnesium</keyword>
<name>A0A3D8J0C0_9HELI</name>
<organism evidence="8 9">
    <name type="scientific">Helicobacter brantae</name>
    <dbReference type="NCBI Taxonomy" id="375927"/>
    <lineage>
        <taxon>Bacteria</taxon>
        <taxon>Pseudomonadati</taxon>
        <taxon>Campylobacterota</taxon>
        <taxon>Epsilonproteobacteria</taxon>
        <taxon>Campylobacterales</taxon>
        <taxon>Helicobacteraceae</taxon>
        <taxon>Helicobacter</taxon>
    </lineage>
</organism>
<dbReference type="Pfam" id="PF03453">
    <property type="entry name" value="MoeA_N"/>
    <property type="match status" value="1"/>
</dbReference>
<dbReference type="SMART" id="SM00852">
    <property type="entry name" value="MoCF_biosynth"/>
    <property type="match status" value="1"/>
</dbReference>
<dbReference type="Gene3D" id="2.170.190.11">
    <property type="entry name" value="Molybdopterin biosynthesis moea protein, domain 3"/>
    <property type="match status" value="1"/>
</dbReference>
<dbReference type="GO" id="GO:0046872">
    <property type="term" value="F:metal ion binding"/>
    <property type="evidence" value="ECO:0007669"/>
    <property type="project" value="UniProtKB-UniRule"/>
</dbReference>
<dbReference type="InterPro" id="IPR036425">
    <property type="entry name" value="MoaB/Mog-like_dom_sf"/>
</dbReference>
<keyword evidence="4 6" id="KW-0501">Molybdenum cofactor biosynthesis</keyword>
<dbReference type="GO" id="GO:0061599">
    <property type="term" value="F:molybdopterin molybdotransferase activity"/>
    <property type="evidence" value="ECO:0007669"/>
    <property type="project" value="UniProtKB-UniRule"/>
</dbReference>
<keyword evidence="6" id="KW-0479">Metal-binding</keyword>
<dbReference type="InterPro" id="IPR001453">
    <property type="entry name" value="MoaB/Mog_dom"/>
</dbReference>
<dbReference type="Gene3D" id="3.90.105.10">
    <property type="entry name" value="Molybdopterin biosynthesis moea protein, domain 2"/>
    <property type="match status" value="1"/>
</dbReference>
<comment type="caution">
    <text evidence="8">The sequence shown here is derived from an EMBL/GenBank/DDBJ whole genome shotgun (WGS) entry which is preliminary data.</text>
</comment>
<dbReference type="GO" id="GO:0005829">
    <property type="term" value="C:cytosol"/>
    <property type="evidence" value="ECO:0007669"/>
    <property type="project" value="TreeGrafter"/>
</dbReference>
<dbReference type="Pfam" id="PF00994">
    <property type="entry name" value="MoCF_biosynth"/>
    <property type="match status" value="1"/>
</dbReference>
<dbReference type="OrthoDB" id="9804758at2"/>
<dbReference type="SUPFAM" id="SSF53218">
    <property type="entry name" value="Molybdenum cofactor biosynthesis proteins"/>
    <property type="match status" value="1"/>
</dbReference>